<accession>A0A417Z720</accession>
<dbReference type="GO" id="GO:0005524">
    <property type="term" value="F:ATP binding"/>
    <property type="evidence" value="ECO:0007669"/>
    <property type="project" value="InterPro"/>
</dbReference>
<dbReference type="GO" id="GO:0016887">
    <property type="term" value="F:ATP hydrolysis activity"/>
    <property type="evidence" value="ECO:0007669"/>
    <property type="project" value="InterPro"/>
</dbReference>
<dbReference type="Gene3D" id="3.40.50.300">
    <property type="entry name" value="P-loop containing nucleotide triphosphate hydrolases"/>
    <property type="match status" value="1"/>
</dbReference>
<dbReference type="Pfam" id="PF07728">
    <property type="entry name" value="AAA_5"/>
    <property type="match status" value="1"/>
</dbReference>
<dbReference type="EMBL" id="QWLM01000005">
    <property type="protein sequence ID" value="RHW46423.1"/>
    <property type="molecule type" value="Genomic_DNA"/>
</dbReference>
<feature type="domain" description="AAA+ ATPase" evidence="1">
    <location>
        <begin position="673"/>
        <end position="832"/>
    </location>
</feature>
<dbReference type="PANTHER" id="PTHR37291">
    <property type="entry name" value="5-METHYLCYTOSINE-SPECIFIC RESTRICTION ENZYME B"/>
    <property type="match status" value="1"/>
</dbReference>
<dbReference type="CDD" id="cd00009">
    <property type="entry name" value="AAA"/>
    <property type="match status" value="1"/>
</dbReference>
<evidence type="ECO:0000313" key="3">
    <source>
        <dbReference type="Proteomes" id="UP000285376"/>
    </source>
</evidence>
<dbReference type="PANTHER" id="PTHR37291:SF1">
    <property type="entry name" value="TYPE IV METHYL-DIRECTED RESTRICTION ENZYME ECOKMCRB SUBUNIT"/>
    <property type="match status" value="1"/>
</dbReference>
<evidence type="ECO:0000259" key="1">
    <source>
        <dbReference type="SMART" id="SM00382"/>
    </source>
</evidence>
<dbReference type="RefSeq" id="WP_118913101.1">
    <property type="nucleotide sequence ID" value="NZ_CBCRVH010000004.1"/>
</dbReference>
<name>A0A417Z720_9MICO</name>
<dbReference type="InterPro" id="IPR003593">
    <property type="entry name" value="AAA+_ATPase"/>
</dbReference>
<sequence length="947" mass="103801">MDVHAPPPDEAEAAQRRLDLARWASTFDLMRARAEADPVFVGSGHQLDALAPVRCGEAREFIADMMRSPDVDLFTSRLEEWAARPGPYSAAVSLARHWLPRVVAHCEGRRSELEAALAWALHTPTSYDEATAAIRLVEETVGGAGPDLSRIPSVLSLMWATDTEADWPILWPGGSDTFQTLGWMGRHLTHAERYVAFVDLARAFAPGQSHIAQRVVSHLGDDPSFVGFGEALPALTEEAARLHATYTPGVGYAAAEDEARAASLALQLRGHAALVARALHKALERVTGVDLAETSLQTRTDTTARAAYRCDSHTTWLLPASSGGAPGIRVWLTRSGIAVGLVSGGEGASSSARHEALGTRLDGALPEGLEFIHVAPTSSSDRLRPTGDTYEGGDVFVGRWFPHPEGVGSIDFGDEIEETVRRLMPLVDIMRGADTRGAGVDEELAVALRTFLAERPYPAERDQWHIERRREFAASLEPEALAAFDLATFRRIIAGGAYGSTGTHSVLDARLAALDAQGLENLSRTLTHLLWGEGDDADRIDAALAPTNSDDVALDESVVMKLLAIAHPHRYLPVYAMAGRDGKVAMAQALDVSLPRRRELSRGRLHVLAGDRLRAKLEPLLPADPWGQAQFAHWLLRTGESSIDPERDLLAEAAADLLVDEEFVREIDGLLKDKKQVIFYGPPGTGKTFMAQRFAAALQPDPAKRAIVQFHPSTSYEDFFEGYRPRLDAGGAMVYELRKGPLALLAEAAEADPTTPHVMIIDEINRANLPRVFGELLFLLEYRSHSVMTSYRPDEGFQLPANLYFIGTMNTADRSIALVDAALRRRFHFLPFMPHEGPMEGLLARWLAKNDGPVWVAGLVDRVNDELRQILRGPHLQIGHSHFMSTDLDDEKLRRVWQYGIYPFIEDQLYGREDVLATFTWDAVEARHGEAARAEAASDSATARDGG</sequence>
<comment type="caution">
    <text evidence="2">The sequence shown here is derived from an EMBL/GenBank/DDBJ whole genome shotgun (WGS) entry which is preliminary data.</text>
</comment>
<dbReference type="InterPro" id="IPR052934">
    <property type="entry name" value="Methyl-DNA_Rec/Restrict_Enz"/>
</dbReference>
<reference evidence="2 3" key="1">
    <citation type="submission" date="2018-08" db="EMBL/GenBank/DDBJ databases">
        <title>Whole genome sequence analysis of Dermacoccus abyssi bacteria isolated from Deep Mariana trench Micromonospora spp reveals genes involved in the environmental adaptation and production of secondary metabolites.</title>
        <authorList>
            <person name="Abdel-Mageed W.M."/>
            <person name="Lehri B."/>
            <person name="Nouioui I."/>
            <person name="Goodfellow I."/>
            <person name="Jaspars M."/>
            <person name="Karlyshev A."/>
        </authorList>
    </citation>
    <scope>NUCLEOTIDE SEQUENCE [LARGE SCALE GENOMIC DNA]</scope>
    <source>
        <strain evidence="2 3">MT1.1</strain>
    </source>
</reference>
<gene>
    <name evidence="2" type="ORF">D1832_06245</name>
</gene>
<dbReference type="SMART" id="SM00382">
    <property type="entry name" value="AAA"/>
    <property type="match status" value="1"/>
</dbReference>
<proteinExistence type="predicted"/>
<dbReference type="InterPro" id="IPR011704">
    <property type="entry name" value="ATPase_dyneun-rel_AAA"/>
</dbReference>
<dbReference type="Proteomes" id="UP000285376">
    <property type="component" value="Unassembled WGS sequence"/>
</dbReference>
<organism evidence="2 3">
    <name type="scientific">Dermacoccus abyssi</name>
    <dbReference type="NCBI Taxonomy" id="322596"/>
    <lineage>
        <taxon>Bacteria</taxon>
        <taxon>Bacillati</taxon>
        <taxon>Actinomycetota</taxon>
        <taxon>Actinomycetes</taxon>
        <taxon>Micrococcales</taxon>
        <taxon>Dermacoccaceae</taxon>
        <taxon>Dermacoccus</taxon>
    </lineage>
</organism>
<dbReference type="InterPro" id="IPR027417">
    <property type="entry name" value="P-loop_NTPase"/>
</dbReference>
<protein>
    <submittedName>
        <fullName evidence="2">AAA family ATPase</fullName>
    </submittedName>
</protein>
<dbReference type="SUPFAM" id="SSF52540">
    <property type="entry name" value="P-loop containing nucleoside triphosphate hydrolases"/>
    <property type="match status" value="1"/>
</dbReference>
<evidence type="ECO:0000313" key="2">
    <source>
        <dbReference type="EMBL" id="RHW46423.1"/>
    </source>
</evidence>
<dbReference type="AlphaFoldDB" id="A0A417Z720"/>